<name>A0ABZ2V4P1_9RHOB</name>
<dbReference type="Gene3D" id="1.20.1250.20">
    <property type="entry name" value="MFS general substrate transporter like domains"/>
    <property type="match status" value="1"/>
</dbReference>
<evidence type="ECO:0000313" key="8">
    <source>
        <dbReference type="Proteomes" id="UP001440612"/>
    </source>
</evidence>
<accession>A0ABZ2V4P1</accession>
<dbReference type="InterPro" id="IPR011701">
    <property type="entry name" value="MFS"/>
</dbReference>
<evidence type="ECO:0000313" key="7">
    <source>
        <dbReference type="EMBL" id="WZC47416.1"/>
    </source>
</evidence>
<keyword evidence="2" id="KW-1003">Cell membrane</keyword>
<feature type="transmembrane region" description="Helical" evidence="6">
    <location>
        <begin position="308"/>
        <end position="333"/>
    </location>
</feature>
<evidence type="ECO:0000256" key="2">
    <source>
        <dbReference type="ARBA" id="ARBA00022475"/>
    </source>
</evidence>
<feature type="transmembrane region" description="Helical" evidence="6">
    <location>
        <begin position="373"/>
        <end position="394"/>
    </location>
</feature>
<feature type="transmembrane region" description="Helical" evidence="6">
    <location>
        <begin position="158"/>
        <end position="185"/>
    </location>
</feature>
<feature type="transmembrane region" description="Helical" evidence="6">
    <location>
        <begin position="20"/>
        <end position="41"/>
    </location>
</feature>
<dbReference type="InterPro" id="IPR036259">
    <property type="entry name" value="MFS_trans_sf"/>
</dbReference>
<keyword evidence="8" id="KW-1185">Reference proteome</keyword>
<evidence type="ECO:0000256" key="6">
    <source>
        <dbReference type="SAM" id="Phobius"/>
    </source>
</evidence>
<dbReference type="RefSeq" id="WP_341365536.1">
    <property type="nucleotide sequence ID" value="NZ_CP150951.2"/>
</dbReference>
<evidence type="ECO:0000256" key="3">
    <source>
        <dbReference type="ARBA" id="ARBA00022692"/>
    </source>
</evidence>
<comment type="subcellular location">
    <subcellularLocation>
        <location evidence="1">Cell membrane</location>
        <topology evidence="1">Multi-pass membrane protein</topology>
    </subcellularLocation>
</comment>
<dbReference type="PANTHER" id="PTHR23513">
    <property type="entry name" value="INTEGRAL MEMBRANE EFFLUX PROTEIN-RELATED"/>
    <property type="match status" value="1"/>
</dbReference>
<sequence length="398" mass="41640">MNKANSPFSPALRQLLVAQVPADFADWLDFVAIGALLAFVWQLESFVFAVLAISLGLPYLLIGPVAGVLVDRADINRILIFSNLGRGLMTAALFWAPDWGAVMICVALRSLCDTFYSPAKQAALQSLTTPSQRMRANGLSHAINQASKIVAPALGGGLLIWLAPQSVFLINAAASGVAVLMVMWLSPIPRPPQASTAGIGADIWAGLQEVRQNRILRAALLMMGAGYFAMFFYDTLIAPLTRDLGFSQTFLGLALAAVGGGGVLGAALLGARNFGIRPFALISLGAGISGAMVLALGMVEVNSTPINAFIFVLFFAVLGFASTTVVVPFRTILQDTVTPARIGRVIALSEALNTGALLIAPFIGAWIASVYSVGAAFICGGIVMICVAIGAWALRACA</sequence>
<dbReference type="CDD" id="cd06173">
    <property type="entry name" value="MFS_MefA_like"/>
    <property type="match status" value="1"/>
</dbReference>
<feature type="transmembrane region" description="Helical" evidence="6">
    <location>
        <begin position="218"/>
        <end position="238"/>
    </location>
</feature>
<evidence type="ECO:0000256" key="4">
    <source>
        <dbReference type="ARBA" id="ARBA00022989"/>
    </source>
</evidence>
<keyword evidence="4 6" id="KW-1133">Transmembrane helix</keyword>
<proteinExistence type="predicted"/>
<feature type="transmembrane region" description="Helical" evidence="6">
    <location>
        <begin position="345"/>
        <end position="367"/>
    </location>
</feature>
<dbReference type="Proteomes" id="UP001440612">
    <property type="component" value="Chromosome"/>
</dbReference>
<keyword evidence="5 6" id="KW-0472">Membrane</keyword>
<dbReference type="SUPFAM" id="SSF103473">
    <property type="entry name" value="MFS general substrate transporter"/>
    <property type="match status" value="1"/>
</dbReference>
<keyword evidence="3 6" id="KW-0812">Transmembrane</keyword>
<gene>
    <name evidence="7" type="ORF">AABB29_10770</name>
</gene>
<dbReference type="Pfam" id="PF07690">
    <property type="entry name" value="MFS_1"/>
    <property type="match status" value="1"/>
</dbReference>
<feature type="transmembrane region" description="Helical" evidence="6">
    <location>
        <begin position="250"/>
        <end position="271"/>
    </location>
</feature>
<reference evidence="8" key="1">
    <citation type="submission" date="2024-04" db="EMBL/GenBank/DDBJ databases">
        <title>Phylogenomic analyses of a clade within the roseobacter group suggest taxonomic reassignments of species of the genera Aestuariivita, Citreicella, Loktanella, Nautella, Pelagibaca, Ruegeria, Thalassobius, Thiobacimonas and Tropicibacter, and the proposal o.</title>
        <authorList>
            <person name="Jeon C.O."/>
        </authorList>
    </citation>
    <scope>NUCLEOTIDE SEQUENCE [LARGE SCALE GENOMIC DNA]</scope>
    <source>
        <strain evidence="8">BS5-3</strain>
    </source>
</reference>
<dbReference type="EMBL" id="CP150951">
    <property type="protein sequence ID" value="WZC47416.1"/>
    <property type="molecule type" value="Genomic_DNA"/>
</dbReference>
<evidence type="ECO:0000256" key="1">
    <source>
        <dbReference type="ARBA" id="ARBA00004651"/>
    </source>
</evidence>
<organism evidence="7 8">
    <name type="scientific">Yoonia phaeophyticola</name>
    <dbReference type="NCBI Taxonomy" id="3137369"/>
    <lineage>
        <taxon>Bacteria</taxon>
        <taxon>Pseudomonadati</taxon>
        <taxon>Pseudomonadota</taxon>
        <taxon>Alphaproteobacteria</taxon>
        <taxon>Rhodobacterales</taxon>
        <taxon>Paracoccaceae</taxon>
        <taxon>Yoonia</taxon>
    </lineage>
</organism>
<feature type="transmembrane region" description="Helical" evidence="6">
    <location>
        <begin position="278"/>
        <end position="296"/>
    </location>
</feature>
<evidence type="ECO:0000256" key="5">
    <source>
        <dbReference type="ARBA" id="ARBA00023136"/>
    </source>
</evidence>
<protein>
    <submittedName>
        <fullName evidence="7">MFS transporter</fullName>
    </submittedName>
</protein>
<dbReference type="PANTHER" id="PTHR23513:SF6">
    <property type="entry name" value="MAJOR FACILITATOR SUPERFAMILY ASSOCIATED DOMAIN-CONTAINING PROTEIN"/>
    <property type="match status" value="1"/>
</dbReference>
<feature type="transmembrane region" description="Helical" evidence="6">
    <location>
        <begin position="47"/>
        <end position="70"/>
    </location>
</feature>
<feature type="transmembrane region" description="Helical" evidence="6">
    <location>
        <begin position="91"/>
        <end position="111"/>
    </location>
</feature>